<evidence type="ECO:0000256" key="1">
    <source>
        <dbReference type="SAM" id="MobiDB-lite"/>
    </source>
</evidence>
<feature type="compositionally biased region" description="Basic residues" evidence="1">
    <location>
        <begin position="88"/>
        <end position="99"/>
    </location>
</feature>
<protein>
    <submittedName>
        <fullName evidence="2">Uncharacterized protein</fullName>
    </submittedName>
</protein>
<sequence length="105" mass="12114">MEWLECGQAEVPLVPPRTPLPVCHPTRRKDGGRGASIAARRRVGSAKAVLKAEKEALKEIEKSRKLQEQNQRKYEKQLEKQKLQTAKSVKKQRKKRTKINKPYNI</sequence>
<dbReference type="AlphaFoldDB" id="A0A6C0B418"/>
<proteinExistence type="predicted"/>
<name>A0A6C0B418_9ZZZZ</name>
<reference evidence="2" key="1">
    <citation type="journal article" date="2020" name="Nature">
        <title>Giant virus diversity and host interactions through global metagenomics.</title>
        <authorList>
            <person name="Schulz F."/>
            <person name="Roux S."/>
            <person name="Paez-Espino D."/>
            <person name="Jungbluth S."/>
            <person name="Walsh D.A."/>
            <person name="Denef V.J."/>
            <person name="McMahon K.D."/>
            <person name="Konstantinidis K.T."/>
            <person name="Eloe-Fadrosh E.A."/>
            <person name="Kyrpides N.C."/>
            <person name="Woyke T."/>
        </authorList>
    </citation>
    <scope>NUCLEOTIDE SEQUENCE</scope>
    <source>
        <strain evidence="2">GVMAG-M-3300009422-16</strain>
    </source>
</reference>
<accession>A0A6C0B418</accession>
<evidence type="ECO:0000313" key="2">
    <source>
        <dbReference type="EMBL" id="QHS86541.1"/>
    </source>
</evidence>
<organism evidence="2">
    <name type="scientific">viral metagenome</name>
    <dbReference type="NCBI Taxonomy" id="1070528"/>
    <lineage>
        <taxon>unclassified sequences</taxon>
        <taxon>metagenomes</taxon>
        <taxon>organismal metagenomes</taxon>
    </lineage>
</organism>
<feature type="region of interest" description="Disordered" evidence="1">
    <location>
        <begin position="61"/>
        <end position="105"/>
    </location>
</feature>
<feature type="region of interest" description="Disordered" evidence="1">
    <location>
        <begin position="14"/>
        <end position="40"/>
    </location>
</feature>
<dbReference type="EMBL" id="MN739058">
    <property type="protein sequence ID" value="QHS86541.1"/>
    <property type="molecule type" value="Genomic_DNA"/>
</dbReference>
<feature type="compositionally biased region" description="Basic and acidic residues" evidence="1">
    <location>
        <begin position="61"/>
        <end position="82"/>
    </location>
</feature>